<gene>
    <name evidence="2" type="ORF">NOV72_00119</name>
</gene>
<evidence type="ECO:0000313" key="3">
    <source>
        <dbReference type="Proteomes" id="UP000238169"/>
    </source>
</evidence>
<dbReference type="RefSeq" id="WP_245932841.1">
    <property type="nucleotide sequence ID" value="NZ_OGTP01000001.1"/>
</dbReference>
<evidence type="ECO:0000256" key="1">
    <source>
        <dbReference type="SAM" id="MobiDB-lite"/>
    </source>
</evidence>
<protein>
    <recommendedName>
        <fullName evidence="4">Flp pilus assembly protein TadG</fullName>
    </recommendedName>
</protein>
<evidence type="ECO:0008006" key="4">
    <source>
        <dbReference type="Google" id="ProtNLM"/>
    </source>
</evidence>
<reference evidence="3" key="1">
    <citation type="submission" date="2018-01" db="EMBL/GenBank/DDBJ databases">
        <authorList>
            <person name="Peeters C."/>
        </authorList>
    </citation>
    <scope>NUCLEOTIDE SEQUENCE [LARGE SCALE GENOMIC DNA]</scope>
</reference>
<dbReference type="Proteomes" id="UP000238169">
    <property type="component" value="Unassembled WGS sequence"/>
</dbReference>
<name>A0A2U3HYE0_9BURK</name>
<accession>A0A2U3HYE0</accession>
<dbReference type="AlphaFoldDB" id="A0A2U3HYE0"/>
<proteinExistence type="predicted"/>
<dbReference type="SUPFAM" id="SSF53300">
    <property type="entry name" value="vWA-like"/>
    <property type="match status" value="1"/>
</dbReference>
<sequence length="617" mass="65271">MSVKRNWGGPSDARGARSLFCGDEGAVAMLFAACASFMVGAMCTAIDSIHYEMTQARMQMALDVATLSAGANLAHFDTTNSADLSSWKNDARSYYNVNMPAGYMDLNLPDAGFSAQVTGTPTVGQNIQLSAKGSVPLLAPLIWAKNGSQSGTGSGGSGNPVTPDNASVSASNSALRLPKSTLELVMVLDNSTSMNQNASKTDSTMKIDGLKAAAQNLVGSLLSQSTNDSYVGLVPFTTMVNVGNVLPATGTTWLRNDFSGYNSQGTNISAWRGCAVEPRDANKNLYPKAYAPKDNPGFTPWYWNVPRAGFTIQNYTTSYDSKGRVISNCNAKNPKTTVLGVPLTLQTNGSFSYCSGGGNAGNIYDWWGQPDPGTTFTPTKTYDQNYNYVATSLKNNKVVSTQSLSGPCEIASAQFLSKDSTALTTSIKAMNPGGNTLIPTGLLWGWRMLSSDWSQNTAGSSNGFKSSDPSLPRIESTPGLQRVAIVLTDGENAFGSSSGLLAPPYFNGLSGVGDNTLKASTVQRTLNNTMLTDGKMTSIDDINAFQLAVCTAMKQNGIIIYSITFGTYGTDTDSINAQTTMQACASPGNYYHAPSNATLNQIFQQIAGNLGVLRLTQ</sequence>
<organism evidence="2 3">
    <name type="scientific">Caballeronia novacaledonica</name>
    <dbReference type="NCBI Taxonomy" id="1544861"/>
    <lineage>
        <taxon>Bacteria</taxon>
        <taxon>Pseudomonadati</taxon>
        <taxon>Pseudomonadota</taxon>
        <taxon>Betaproteobacteria</taxon>
        <taxon>Burkholderiales</taxon>
        <taxon>Burkholderiaceae</taxon>
        <taxon>Caballeronia</taxon>
    </lineage>
</organism>
<feature type="region of interest" description="Disordered" evidence="1">
    <location>
        <begin position="149"/>
        <end position="173"/>
    </location>
</feature>
<keyword evidence="3" id="KW-1185">Reference proteome</keyword>
<evidence type="ECO:0000313" key="2">
    <source>
        <dbReference type="EMBL" id="SPB12814.1"/>
    </source>
</evidence>
<dbReference type="InterPro" id="IPR036465">
    <property type="entry name" value="vWFA_dom_sf"/>
</dbReference>
<dbReference type="EMBL" id="OGTP01000001">
    <property type="protein sequence ID" value="SPB12814.1"/>
    <property type="molecule type" value="Genomic_DNA"/>
</dbReference>
<dbReference type="Gene3D" id="3.40.50.410">
    <property type="entry name" value="von Willebrand factor, type A domain"/>
    <property type="match status" value="1"/>
</dbReference>
<feature type="compositionally biased region" description="Polar residues" evidence="1">
    <location>
        <begin position="159"/>
        <end position="173"/>
    </location>
</feature>